<keyword evidence="1" id="KW-0233">DNA recombination</keyword>
<feature type="domain" description="Tyr recombinase" evidence="2">
    <location>
        <begin position="492"/>
        <end position="680"/>
    </location>
</feature>
<dbReference type="SUPFAM" id="SSF56349">
    <property type="entry name" value="DNA breaking-rejoining enzymes"/>
    <property type="match status" value="1"/>
</dbReference>
<dbReference type="CDD" id="cd00397">
    <property type="entry name" value="DNA_BRE_C"/>
    <property type="match status" value="1"/>
</dbReference>
<dbReference type="Proteomes" id="UP000244898">
    <property type="component" value="Unassembled WGS sequence"/>
</dbReference>
<evidence type="ECO:0000313" key="4">
    <source>
        <dbReference type="Proteomes" id="UP000244898"/>
    </source>
</evidence>
<dbReference type="RefSeq" id="WP_108788760.1">
    <property type="nucleotide sequence ID" value="NZ_ONZG01000007.1"/>
</dbReference>
<dbReference type="AlphaFoldDB" id="A0A2R8CAG9"/>
<reference evidence="4" key="1">
    <citation type="submission" date="2018-03" db="EMBL/GenBank/DDBJ databases">
        <authorList>
            <person name="Rodrigo-Torres L."/>
            <person name="Arahal R. D."/>
            <person name="Lucena T."/>
        </authorList>
    </citation>
    <scope>NUCLEOTIDE SEQUENCE [LARGE SCALE GENOMIC DNA]</scope>
    <source>
        <strain evidence="4">CECT 7615</strain>
    </source>
</reference>
<dbReference type="InterPro" id="IPR013762">
    <property type="entry name" value="Integrase-like_cat_sf"/>
</dbReference>
<dbReference type="EMBL" id="ONZG01000007">
    <property type="protein sequence ID" value="SPJ29405.1"/>
    <property type="molecule type" value="Genomic_DNA"/>
</dbReference>
<gene>
    <name evidence="3" type="primary">xerC_3</name>
    <name evidence="3" type="ORF">TRM7615_02923</name>
</gene>
<name>A0A2R8CAG9_9RHOB</name>
<dbReference type="OrthoDB" id="9803188at2"/>
<dbReference type="Pfam" id="PF00589">
    <property type="entry name" value="Phage_integrase"/>
    <property type="match status" value="1"/>
</dbReference>
<dbReference type="Gene3D" id="1.10.443.10">
    <property type="entry name" value="Intergrase catalytic core"/>
    <property type="match status" value="1"/>
</dbReference>
<dbReference type="GO" id="GO:0003677">
    <property type="term" value="F:DNA binding"/>
    <property type="evidence" value="ECO:0007669"/>
    <property type="project" value="InterPro"/>
</dbReference>
<dbReference type="InterPro" id="IPR011010">
    <property type="entry name" value="DNA_brk_join_enz"/>
</dbReference>
<proteinExistence type="predicted"/>
<dbReference type="GO" id="GO:0006310">
    <property type="term" value="P:DNA recombination"/>
    <property type="evidence" value="ECO:0007669"/>
    <property type="project" value="UniProtKB-KW"/>
</dbReference>
<dbReference type="GO" id="GO:0015074">
    <property type="term" value="P:DNA integration"/>
    <property type="evidence" value="ECO:0007669"/>
    <property type="project" value="InterPro"/>
</dbReference>
<evidence type="ECO:0000259" key="2">
    <source>
        <dbReference type="PROSITE" id="PS51898"/>
    </source>
</evidence>
<dbReference type="InterPro" id="IPR002104">
    <property type="entry name" value="Integrase_catalytic"/>
</dbReference>
<dbReference type="PROSITE" id="PS51898">
    <property type="entry name" value="TYR_RECOMBINASE"/>
    <property type="match status" value="1"/>
</dbReference>
<sequence length="701" mass="78553">MTLVQTLNDYLETSGESRRSLSLRAGLNAKAVADILNIPGLQPRHTTLVALSDAIGQDLSKLGAEPPRTYSDLIAEARDAGNKSLSSRLGWLCRNADWVPELKVVCKQDVIDFFDRHTPASFNLSKGSMSTYRSMLVAAVGSGQSRQRSRRIDDICGVYKEAHEAIRESDLPVSARLISGSFLLFLHDEGIQPGQISADTLAEYYRHRIEVSAKGEAQCEKHVREIASLLRTMSKHPEFSRFGFTSPSHPFEDGRDKFGVCVSELVSLLEEFDNRVAPWATGQMSRDGLSRTEFIASLDAMEKPASEKMARLRAAKKKRHARSGKPKEIGAPELMASKGFLTGKSRWADKTLACRRGYVISMAKAIVAATDVVPETIDELTDPEFLEVGAATLADGNKSDYPSGYVSSVLKAIRKIASDFIGRSAKDLAEISDLIALHNPGFKGISPRNRAKLHQFTEEKIFQTMNLTDTVIMNVNTEIDRRRRLQGRKTGTLPAKVDVMDSDLIRDVMAALAHDILMSRAPRSDNVLRARLDWVSWQGDRARLTIPAIEVKMRGKGDADLPIPLSERTSRLLRNYLEVLRPRILRPEDKQNPYLFPSQGEKAQSKHFSTLLKRVTRLLERHVGVSIHPHLYRHLIGWIWLKDSPDNLPKVQRLLGHKSLQTTLDYYAELDETLVLDEWQEKLNVNFDATSPRRGSTRSKK</sequence>
<accession>A0A2R8CAG9</accession>
<organism evidence="3 4">
    <name type="scientific">Falsiruegeria mediterranea M17</name>
    <dbReference type="NCBI Taxonomy" id="1200281"/>
    <lineage>
        <taxon>Bacteria</taxon>
        <taxon>Pseudomonadati</taxon>
        <taxon>Pseudomonadota</taxon>
        <taxon>Alphaproteobacteria</taxon>
        <taxon>Rhodobacterales</taxon>
        <taxon>Roseobacteraceae</taxon>
        <taxon>Falsiruegeria</taxon>
    </lineage>
</organism>
<evidence type="ECO:0000313" key="3">
    <source>
        <dbReference type="EMBL" id="SPJ29405.1"/>
    </source>
</evidence>
<evidence type="ECO:0000256" key="1">
    <source>
        <dbReference type="ARBA" id="ARBA00023172"/>
    </source>
</evidence>
<keyword evidence="4" id="KW-1185">Reference proteome</keyword>
<protein>
    <submittedName>
        <fullName evidence="3">Tyrosine recombinase XerC</fullName>
    </submittedName>
</protein>